<dbReference type="KEGG" id="saqt:GJV85_08545"/>
<dbReference type="InterPro" id="IPR000531">
    <property type="entry name" value="Beta-barrel_TonB"/>
</dbReference>
<dbReference type="InterPro" id="IPR039426">
    <property type="entry name" value="TonB-dep_rcpt-like"/>
</dbReference>
<keyword evidence="6" id="KW-0798">TonB box</keyword>
<dbReference type="PANTHER" id="PTHR30069:SF29">
    <property type="entry name" value="HEMOGLOBIN AND HEMOGLOBIN-HAPTOGLOBIN-BINDING PROTEIN 1-RELATED"/>
    <property type="match status" value="1"/>
</dbReference>
<reference evidence="12" key="1">
    <citation type="submission" date="2019-11" db="EMBL/GenBank/DDBJ databases">
        <authorList>
            <person name="Kojima H."/>
        </authorList>
    </citation>
    <scope>NUCLEOTIDE SEQUENCE</scope>
    <source>
        <strain evidence="12">H1576</strain>
    </source>
</reference>
<dbReference type="SUPFAM" id="SSF56935">
    <property type="entry name" value="Porins"/>
    <property type="match status" value="1"/>
</dbReference>
<evidence type="ECO:0000256" key="3">
    <source>
        <dbReference type="ARBA" id="ARBA00022452"/>
    </source>
</evidence>
<evidence type="ECO:0000256" key="9">
    <source>
        <dbReference type="ARBA" id="ARBA00023237"/>
    </source>
</evidence>
<accession>A0A975GDA7</accession>
<keyword evidence="7" id="KW-0472">Membrane</keyword>
<dbReference type="Proteomes" id="UP000671852">
    <property type="component" value="Chromosome"/>
</dbReference>
<sequence>MYKSLIFLVMLSTWAYAVDLGSIDVNAKEESRFIEQSAFEGVFEEPEYQDYSEFVEAMPSQKRITKDEAMFIPGIQGDPIKAVQSLSGVTSVGDNNGELFIYGSKPEESITTVNHLPIGYLFHMGGLHSVIAPDAIEQIDAYLAGFDVTYGNAMGGVINVTPSYPDDELSGYGHMGLYDSSAGINVPVSKDVSFYLGVRRSYFDLLLSAVGKATGTLDEDTNTTYTEFPNYYDITFLGQYTPNTHNIFSLELISAEDSLEISSFKNEVKDPEAVGTIKAKYGFTTIGARHQSNYLNYESNSLLYYKYQHQRAALFDGYFANSDSHDFGLFHQSTYRYNSHKLVAGVELENIISPIDFNTSKIPTADDVDFDFTDANKYAIKDNISTSLGTLFVEDIYSYSDSWLLRYGLRYSYTDYNSFGAYLDPRASLLYRVDDANNISFSTGIYTQLPQTIRTIKDIGNQNLKYERADHYILHYDNSGFDGITFNIDGFYKNYHDLAIDHNVTNYESVGEGYAYGIDTNLKVRRGNYYAFAAYTYMKTERELNANVQELHRFYGEVPHTLQLIAGKKFWDNWALSTRMNYHSGTPYTKVIGTYTDGTRVKPIYENPYSSRLPDYFSLNVKIAQEMKLAQGRSFEWSFEIMNITNNDNISDIIYDDNYNVTGSTKQLPLLPWFDLTYRF</sequence>
<dbReference type="PANTHER" id="PTHR30069">
    <property type="entry name" value="TONB-DEPENDENT OUTER MEMBRANE RECEPTOR"/>
    <property type="match status" value="1"/>
</dbReference>
<evidence type="ECO:0000256" key="7">
    <source>
        <dbReference type="ARBA" id="ARBA00023136"/>
    </source>
</evidence>
<protein>
    <submittedName>
        <fullName evidence="12">TonB-dependent receptor plug domain-containing protein</fullName>
    </submittedName>
</protein>
<keyword evidence="3" id="KW-1134">Transmembrane beta strand</keyword>
<dbReference type="GO" id="GO:0015344">
    <property type="term" value="F:siderophore uptake transmembrane transporter activity"/>
    <property type="evidence" value="ECO:0007669"/>
    <property type="project" value="TreeGrafter"/>
</dbReference>
<dbReference type="Pfam" id="PF00593">
    <property type="entry name" value="TonB_dep_Rec_b-barrel"/>
    <property type="match status" value="1"/>
</dbReference>
<evidence type="ECO:0000313" key="13">
    <source>
        <dbReference type="Proteomes" id="UP000671852"/>
    </source>
</evidence>
<keyword evidence="13" id="KW-1185">Reference proteome</keyword>
<feature type="signal peptide" evidence="10">
    <location>
        <begin position="1"/>
        <end position="17"/>
    </location>
</feature>
<gene>
    <name evidence="12" type="ORF">GJV85_08545</name>
</gene>
<dbReference type="EMBL" id="CP046072">
    <property type="protein sequence ID" value="QSZ42158.1"/>
    <property type="molecule type" value="Genomic_DNA"/>
</dbReference>
<evidence type="ECO:0000313" key="12">
    <source>
        <dbReference type="EMBL" id="QSZ42158.1"/>
    </source>
</evidence>
<keyword evidence="2" id="KW-0813">Transport</keyword>
<evidence type="ECO:0000256" key="6">
    <source>
        <dbReference type="ARBA" id="ARBA00023077"/>
    </source>
</evidence>
<evidence type="ECO:0000256" key="10">
    <source>
        <dbReference type="SAM" id="SignalP"/>
    </source>
</evidence>
<evidence type="ECO:0000259" key="11">
    <source>
        <dbReference type="Pfam" id="PF00593"/>
    </source>
</evidence>
<comment type="subcellular location">
    <subcellularLocation>
        <location evidence="1">Cell outer membrane</location>
        <topology evidence="1">Multi-pass membrane protein</topology>
    </subcellularLocation>
</comment>
<evidence type="ECO:0000256" key="2">
    <source>
        <dbReference type="ARBA" id="ARBA00022448"/>
    </source>
</evidence>
<proteinExistence type="predicted"/>
<feature type="chain" id="PRO_5037471163" evidence="10">
    <location>
        <begin position="18"/>
        <end position="680"/>
    </location>
</feature>
<evidence type="ECO:0000256" key="4">
    <source>
        <dbReference type="ARBA" id="ARBA00022692"/>
    </source>
</evidence>
<evidence type="ECO:0000256" key="5">
    <source>
        <dbReference type="ARBA" id="ARBA00022729"/>
    </source>
</evidence>
<dbReference type="GO" id="GO:0009279">
    <property type="term" value="C:cell outer membrane"/>
    <property type="evidence" value="ECO:0007669"/>
    <property type="project" value="UniProtKB-SubCell"/>
</dbReference>
<reference evidence="12" key="2">
    <citation type="submission" date="2021-04" db="EMBL/GenBank/DDBJ databases">
        <title>Isolation and characterization of a novel species of the genus Sulfurimonas.</title>
        <authorList>
            <person name="Fukui M."/>
        </authorList>
    </citation>
    <scope>NUCLEOTIDE SEQUENCE</scope>
    <source>
        <strain evidence="12">H1576</strain>
    </source>
</reference>
<keyword evidence="9" id="KW-0998">Cell outer membrane</keyword>
<dbReference type="GO" id="GO:0044718">
    <property type="term" value="P:siderophore transmembrane transport"/>
    <property type="evidence" value="ECO:0007669"/>
    <property type="project" value="TreeGrafter"/>
</dbReference>
<evidence type="ECO:0000256" key="8">
    <source>
        <dbReference type="ARBA" id="ARBA00023170"/>
    </source>
</evidence>
<organism evidence="12 13">
    <name type="scientific">Sulfurimonas aquatica</name>
    <dbReference type="NCBI Taxonomy" id="2672570"/>
    <lineage>
        <taxon>Bacteria</taxon>
        <taxon>Pseudomonadati</taxon>
        <taxon>Campylobacterota</taxon>
        <taxon>Epsilonproteobacteria</taxon>
        <taxon>Campylobacterales</taxon>
        <taxon>Sulfurimonadaceae</taxon>
        <taxon>Sulfurimonas</taxon>
    </lineage>
</organism>
<dbReference type="AlphaFoldDB" id="A0A975GDA7"/>
<feature type="domain" description="TonB-dependent receptor-like beta-barrel" evidence="11">
    <location>
        <begin position="281"/>
        <end position="643"/>
    </location>
</feature>
<dbReference type="RefSeq" id="WP_207560973.1">
    <property type="nucleotide sequence ID" value="NZ_CP046072.1"/>
</dbReference>
<evidence type="ECO:0000256" key="1">
    <source>
        <dbReference type="ARBA" id="ARBA00004571"/>
    </source>
</evidence>
<keyword evidence="4" id="KW-0812">Transmembrane</keyword>
<name>A0A975GDA7_9BACT</name>
<keyword evidence="8 12" id="KW-0675">Receptor</keyword>
<dbReference type="Gene3D" id="2.40.170.20">
    <property type="entry name" value="TonB-dependent receptor, beta-barrel domain"/>
    <property type="match status" value="1"/>
</dbReference>
<dbReference type="InterPro" id="IPR036942">
    <property type="entry name" value="Beta-barrel_TonB_sf"/>
</dbReference>
<keyword evidence="5 10" id="KW-0732">Signal</keyword>